<organism evidence="9 10">
    <name type="scientific">Vigna mungo</name>
    <name type="common">Black gram</name>
    <name type="synonym">Phaseolus mungo</name>
    <dbReference type="NCBI Taxonomy" id="3915"/>
    <lineage>
        <taxon>Eukaryota</taxon>
        <taxon>Viridiplantae</taxon>
        <taxon>Streptophyta</taxon>
        <taxon>Embryophyta</taxon>
        <taxon>Tracheophyta</taxon>
        <taxon>Spermatophyta</taxon>
        <taxon>Magnoliopsida</taxon>
        <taxon>eudicotyledons</taxon>
        <taxon>Gunneridae</taxon>
        <taxon>Pentapetalae</taxon>
        <taxon>rosids</taxon>
        <taxon>fabids</taxon>
        <taxon>Fabales</taxon>
        <taxon>Fabaceae</taxon>
        <taxon>Papilionoideae</taxon>
        <taxon>50 kb inversion clade</taxon>
        <taxon>NPAAA clade</taxon>
        <taxon>indigoferoid/millettioid clade</taxon>
        <taxon>Phaseoleae</taxon>
        <taxon>Vigna</taxon>
    </lineage>
</organism>
<gene>
    <name evidence="9" type="ORF">V8G54_032019</name>
</gene>
<evidence type="ECO:0000256" key="6">
    <source>
        <dbReference type="RuleBase" id="RU361185"/>
    </source>
</evidence>
<keyword evidence="2" id="KW-0732">Signal</keyword>
<name>A0AAQ3ML66_VIGMU</name>
<evidence type="ECO:0000256" key="3">
    <source>
        <dbReference type="ARBA" id="ARBA00022801"/>
    </source>
</evidence>
<keyword evidence="5 6" id="KW-0326">Glycosidase</keyword>
<dbReference type="Gene3D" id="3.20.20.80">
    <property type="entry name" value="Glycosidases"/>
    <property type="match status" value="2"/>
</dbReference>
<proteinExistence type="inferred from homology"/>
<evidence type="ECO:0000259" key="7">
    <source>
        <dbReference type="Pfam" id="PF01055"/>
    </source>
</evidence>
<dbReference type="Pfam" id="PF21365">
    <property type="entry name" value="Glyco_hydro_31_3rd"/>
    <property type="match status" value="1"/>
</dbReference>
<dbReference type="Proteomes" id="UP001374535">
    <property type="component" value="Chromosome 10"/>
</dbReference>
<evidence type="ECO:0000256" key="5">
    <source>
        <dbReference type="ARBA" id="ARBA00023295"/>
    </source>
</evidence>
<dbReference type="CDD" id="cd06602">
    <property type="entry name" value="GH31_MGAM_SI_GAA"/>
    <property type="match status" value="1"/>
</dbReference>
<dbReference type="AlphaFoldDB" id="A0AAQ3ML66"/>
<evidence type="ECO:0000256" key="4">
    <source>
        <dbReference type="ARBA" id="ARBA00023180"/>
    </source>
</evidence>
<dbReference type="InterPro" id="IPR000322">
    <property type="entry name" value="Glyco_hydro_31_TIM"/>
</dbReference>
<accession>A0AAQ3ML66</accession>
<dbReference type="PROSITE" id="PS00129">
    <property type="entry name" value="GLYCOSYL_HYDROL_F31_1"/>
    <property type="match status" value="1"/>
</dbReference>
<evidence type="ECO:0008006" key="11">
    <source>
        <dbReference type="Google" id="ProtNLM"/>
    </source>
</evidence>
<dbReference type="PANTHER" id="PTHR22762:SF133">
    <property type="entry name" value="P-TYPE DOMAIN-CONTAINING PROTEIN"/>
    <property type="match status" value="1"/>
</dbReference>
<sequence length="536" mass="59838">MACRYGYKNVSDLQGVVANYAKAAIPLEVMWTDIDYMDAYKDFTFDPINFPLEKMRSFVDTLHKNGQKYVLILDPVYYPDFLNPGSQAFWGGEIKLFRDQLPFDGLWIDMNELSNFITSPSIPSSSLDNPPYKINNVGDQRPINDRTVPATSLHYVTNKALVDITGKRPFVLTRSTFVSSGKYAAHWTGDNAATWNDLAYSIPSILNSGIFGIPMVGADICGFGGNTTEELCRRWIQLGAFYPFSRDHSELNSIRQELYIWESVAASARKVLGLRYRLLPYFYTLMYEAHTKGIPIARPLFFSFPEDVTTYEISSQFLLGKGVLVSPVLQSGATTVDAYFPKGTWFDLFDVSNSVIAESGKYVTLDAPPDHINVHVGEGNVLALQGEALTTGAARKTAFELVVVISGSGNSYGEVYLDDGEALDVAGVKYEWTLVSFYGAIQNNSVVITSKVTNGRFALDQRWIIDKVTFLGIPKHQKFNRMNLSEKELNIVNRTSSMTNATMKSHFDSSSEFVSVQVSKLSLLIGEEFKLVVEIK</sequence>
<feature type="domain" description="Glycoside hydrolase family 31 TIM barrel" evidence="7">
    <location>
        <begin position="77"/>
        <end position="285"/>
    </location>
</feature>
<reference evidence="9 10" key="1">
    <citation type="journal article" date="2023" name="Life. Sci Alliance">
        <title>Evolutionary insights into 3D genome organization and epigenetic landscape of Vigna mungo.</title>
        <authorList>
            <person name="Junaid A."/>
            <person name="Singh B."/>
            <person name="Bhatia S."/>
        </authorList>
    </citation>
    <scope>NUCLEOTIDE SEQUENCE [LARGE SCALE GENOMIC DNA]</scope>
    <source>
        <strain evidence="9">Urdbean</strain>
    </source>
</reference>
<dbReference type="PANTHER" id="PTHR22762">
    <property type="entry name" value="ALPHA-GLUCOSIDASE"/>
    <property type="match status" value="1"/>
</dbReference>
<keyword evidence="3 6" id="KW-0378">Hydrolase</keyword>
<dbReference type="SUPFAM" id="SSF51445">
    <property type="entry name" value="(Trans)glycosidases"/>
    <property type="match status" value="1"/>
</dbReference>
<evidence type="ECO:0000259" key="8">
    <source>
        <dbReference type="Pfam" id="PF21365"/>
    </source>
</evidence>
<keyword evidence="10" id="KW-1185">Reference proteome</keyword>
<dbReference type="InterPro" id="IPR048395">
    <property type="entry name" value="Glyco_hydro_31_C"/>
</dbReference>
<keyword evidence="4" id="KW-0325">Glycoprotein</keyword>
<dbReference type="EMBL" id="CP144691">
    <property type="protein sequence ID" value="WVY92931.1"/>
    <property type="molecule type" value="Genomic_DNA"/>
</dbReference>
<dbReference type="Gene3D" id="2.60.40.1180">
    <property type="entry name" value="Golgi alpha-mannosidase II"/>
    <property type="match status" value="2"/>
</dbReference>
<dbReference type="GO" id="GO:0005975">
    <property type="term" value="P:carbohydrate metabolic process"/>
    <property type="evidence" value="ECO:0007669"/>
    <property type="project" value="InterPro"/>
</dbReference>
<evidence type="ECO:0000313" key="9">
    <source>
        <dbReference type="EMBL" id="WVY92931.1"/>
    </source>
</evidence>
<feature type="domain" description="Glycosyl hydrolase family 31 C-terminal" evidence="8">
    <location>
        <begin position="293"/>
        <end position="382"/>
    </location>
</feature>
<dbReference type="PROSITE" id="PS00707">
    <property type="entry name" value="GLYCOSYL_HYDROL_F31_2"/>
    <property type="match status" value="1"/>
</dbReference>
<dbReference type="Pfam" id="PF01055">
    <property type="entry name" value="Glyco_hydro_31_2nd"/>
    <property type="match status" value="2"/>
</dbReference>
<dbReference type="InterPro" id="IPR017853">
    <property type="entry name" value="GH"/>
</dbReference>
<evidence type="ECO:0000313" key="10">
    <source>
        <dbReference type="Proteomes" id="UP001374535"/>
    </source>
</evidence>
<evidence type="ECO:0000256" key="1">
    <source>
        <dbReference type="ARBA" id="ARBA00007806"/>
    </source>
</evidence>
<dbReference type="SUPFAM" id="SSF51011">
    <property type="entry name" value="Glycosyl hydrolase domain"/>
    <property type="match status" value="1"/>
</dbReference>
<dbReference type="InterPro" id="IPR030459">
    <property type="entry name" value="Glyco_hydro_31_CS"/>
</dbReference>
<evidence type="ECO:0000256" key="2">
    <source>
        <dbReference type="ARBA" id="ARBA00022729"/>
    </source>
</evidence>
<dbReference type="GO" id="GO:0004553">
    <property type="term" value="F:hydrolase activity, hydrolyzing O-glycosyl compounds"/>
    <property type="evidence" value="ECO:0007669"/>
    <property type="project" value="InterPro"/>
</dbReference>
<protein>
    <recommendedName>
        <fullName evidence="11">Alpha-glucosidase</fullName>
    </recommendedName>
</protein>
<comment type="similarity">
    <text evidence="1 6">Belongs to the glycosyl hydrolase 31 family.</text>
</comment>
<feature type="domain" description="Glycoside hydrolase family 31 TIM barrel" evidence="7">
    <location>
        <begin position="2"/>
        <end position="75"/>
    </location>
</feature>
<dbReference type="InterPro" id="IPR013780">
    <property type="entry name" value="Glyco_hydro_b"/>
</dbReference>
<dbReference type="InterPro" id="IPR030458">
    <property type="entry name" value="Glyco_hydro_31_AS"/>
</dbReference>
<dbReference type="FunFam" id="2.60.40.1180:FF:000044">
    <property type="entry name" value="Alpha-glucosidase 1"/>
    <property type="match status" value="1"/>
</dbReference>